<gene>
    <name evidence="1" type="ORF">S12H4_20061</name>
</gene>
<comment type="caution">
    <text evidence="1">The sequence shown here is derived from an EMBL/GenBank/DDBJ whole genome shotgun (WGS) entry which is preliminary data.</text>
</comment>
<name>X1S2J1_9ZZZZ</name>
<dbReference type="EMBL" id="BARW01010113">
    <property type="protein sequence ID" value="GAI73386.1"/>
    <property type="molecule type" value="Genomic_DNA"/>
</dbReference>
<reference evidence="1" key="1">
    <citation type="journal article" date="2014" name="Front. Microbiol.">
        <title>High frequency of phylogenetically diverse reductive dehalogenase-homologous genes in deep subseafloor sedimentary metagenomes.</title>
        <authorList>
            <person name="Kawai M."/>
            <person name="Futagami T."/>
            <person name="Toyoda A."/>
            <person name="Takaki Y."/>
            <person name="Nishi S."/>
            <person name="Hori S."/>
            <person name="Arai W."/>
            <person name="Tsubouchi T."/>
            <person name="Morono Y."/>
            <person name="Uchiyama I."/>
            <person name="Ito T."/>
            <person name="Fujiyama A."/>
            <person name="Inagaki F."/>
            <person name="Takami H."/>
        </authorList>
    </citation>
    <scope>NUCLEOTIDE SEQUENCE</scope>
    <source>
        <strain evidence="1">Expedition CK06-06</strain>
    </source>
</reference>
<evidence type="ECO:0000313" key="1">
    <source>
        <dbReference type="EMBL" id="GAI73386.1"/>
    </source>
</evidence>
<proteinExistence type="predicted"/>
<organism evidence="1">
    <name type="scientific">marine sediment metagenome</name>
    <dbReference type="NCBI Taxonomy" id="412755"/>
    <lineage>
        <taxon>unclassified sequences</taxon>
        <taxon>metagenomes</taxon>
        <taxon>ecological metagenomes</taxon>
    </lineage>
</organism>
<accession>X1S2J1</accession>
<protein>
    <submittedName>
        <fullName evidence="1">Uncharacterized protein</fullName>
    </submittedName>
</protein>
<dbReference type="AlphaFoldDB" id="X1S2J1"/>
<sequence>MACICGHTQYAHDFGKGKCAVKGCKCKKFSLYKKSNYPVYDEKTDEVYKP</sequence>